<dbReference type="Proteomes" id="UP000298111">
    <property type="component" value="Unassembled WGS sequence"/>
</dbReference>
<reference evidence="2 3" key="1">
    <citation type="submission" date="2018-10" db="EMBL/GenBank/DDBJ databases">
        <title>Isolation of pseudouridimycin from Streptomyces albus DSM 40763.</title>
        <authorList>
            <person name="Rosenqvist P."/>
            <person name="Metsae-Ketelae M."/>
            <person name="Virta P."/>
        </authorList>
    </citation>
    <scope>NUCLEOTIDE SEQUENCE [LARGE SCALE GENOMIC DNA]</scope>
    <source>
        <strain evidence="2 3">DSM 40763</strain>
    </source>
</reference>
<feature type="region of interest" description="Disordered" evidence="1">
    <location>
        <begin position="1"/>
        <end position="37"/>
    </location>
</feature>
<feature type="compositionally biased region" description="Polar residues" evidence="1">
    <location>
        <begin position="1"/>
        <end position="10"/>
    </location>
</feature>
<evidence type="ECO:0000313" key="3">
    <source>
        <dbReference type="Proteomes" id="UP000298111"/>
    </source>
</evidence>
<evidence type="ECO:0000256" key="1">
    <source>
        <dbReference type="SAM" id="MobiDB-lite"/>
    </source>
</evidence>
<name>A0A8H1LD98_9ACTN</name>
<comment type="caution">
    <text evidence="2">The sequence shown here is derived from an EMBL/GenBank/DDBJ whole genome shotgun (WGS) entry which is preliminary data.</text>
</comment>
<protein>
    <submittedName>
        <fullName evidence="2">Uncharacterized protein</fullName>
    </submittedName>
</protein>
<feature type="compositionally biased region" description="Basic and acidic residues" evidence="1">
    <location>
        <begin position="19"/>
        <end position="37"/>
    </location>
</feature>
<organism evidence="2 3">
    <name type="scientific">Streptomyces albus</name>
    <dbReference type="NCBI Taxonomy" id="1888"/>
    <lineage>
        <taxon>Bacteria</taxon>
        <taxon>Bacillati</taxon>
        <taxon>Actinomycetota</taxon>
        <taxon>Actinomycetes</taxon>
        <taxon>Kitasatosporales</taxon>
        <taxon>Streptomycetaceae</taxon>
        <taxon>Streptomyces</taxon>
    </lineage>
</organism>
<dbReference type="AlphaFoldDB" id="A0A8H1LD98"/>
<evidence type="ECO:0000313" key="2">
    <source>
        <dbReference type="EMBL" id="TGG81761.1"/>
    </source>
</evidence>
<dbReference type="EMBL" id="RCIY01000065">
    <property type="protein sequence ID" value="TGG81761.1"/>
    <property type="molecule type" value="Genomic_DNA"/>
</dbReference>
<gene>
    <name evidence="2" type="ORF">D8771_20240</name>
</gene>
<accession>A0A8H1LD98</accession>
<proteinExistence type="predicted"/>
<sequence>MGCSTVNDGNTGSGAGASSDDKIAHEQSEARDKLGYEPEVRAVAPAEEEVNKISSRVLEWMALQGKVSEPGAAAGSCDAVDPEFSKYYTVNHPWSVYDVQKGSFAKAMENLREELPRNGWKITKDGKMKTKAGNPEIVAVHPKTHHTLAVQWLKNRSGDLKEMISVDVDSRCYLAPKGTDLSGD</sequence>